<feature type="transmembrane region" description="Helical" evidence="1">
    <location>
        <begin position="71"/>
        <end position="92"/>
    </location>
</feature>
<dbReference type="EMBL" id="CADIKM010000005">
    <property type="protein sequence ID" value="CAB3783484.1"/>
    <property type="molecule type" value="Genomic_DNA"/>
</dbReference>
<accession>A0A6S7B0X4</accession>
<organism evidence="2 3">
    <name type="scientific">Pararobbsia alpina</name>
    <dbReference type="NCBI Taxonomy" id="621374"/>
    <lineage>
        <taxon>Bacteria</taxon>
        <taxon>Pseudomonadati</taxon>
        <taxon>Pseudomonadota</taxon>
        <taxon>Betaproteobacteria</taxon>
        <taxon>Burkholderiales</taxon>
        <taxon>Burkholderiaceae</taxon>
        <taxon>Pararobbsia</taxon>
    </lineage>
</organism>
<reference evidence="2 3" key="1">
    <citation type="submission" date="2020-04" db="EMBL/GenBank/DDBJ databases">
        <authorList>
            <person name="De Canck E."/>
        </authorList>
    </citation>
    <scope>NUCLEOTIDE SEQUENCE [LARGE SCALE GENOMIC DNA]</scope>
    <source>
        <strain evidence="2 3">LMG 28138</strain>
    </source>
</reference>
<evidence type="ECO:0000256" key="1">
    <source>
        <dbReference type="SAM" id="Phobius"/>
    </source>
</evidence>
<keyword evidence="1" id="KW-0472">Membrane</keyword>
<feature type="transmembrane region" description="Helical" evidence="1">
    <location>
        <begin position="47"/>
        <end position="65"/>
    </location>
</feature>
<keyword evidence="1" id="KW-1133">Transmembrane helix</keyword>
<feature type="transmembrane region" description="Helical" evidence="1">
    <location>
        <begin position="104"/>
        <end position="126"/>
    </location>
</feature>
<evidence type="ECO:0000313" key="3">
    <source>
        <dbReference type="Proteomes" id="UP000494115"/>
    </source>
</evidence>
<sequence length="204" mass="22678">MALYPLMTAIGLNLLASLVATSRPPVPPVTQTTGKDSVWRRVFQKVFKIWFALAPLGALIVISVMSDPVKWVFLLGVMFPWINWFAETPLVVQFIPSQSRQKVVYWLIALPILAIQLGSSHAQAYFDGTETRTVAPTGAAKDLQWDKQHPIGYLGFAGGTHFLFESKTGNLIMINQAVAEPLSLQEKPLPTMVEWVRGILHLKP</sequence>
<dbReference type="Proteomes" id="UP000494115">
    <property type="component" value="Unassembled WGS sequence"/>
</dbReference>
<dbReference type="AlphaFoldDB" id="A0A6S7B0X4"/>
<protein>
    <submittedName>
        <fullName evidence="2">Uncharacterized protein</fullName>
    </submittedName>
</protein>
<gene>
    <name evidence="2" type="ORF">LMG28138_01649</name>
</gene>
<keyword evidence="1" id="KW-0812">Transmembrane</keyword>
<evidence type="ECO:0000313" key="2">
    <source>
        <dbReference type="EMBL" id="CAB3783484.1"/>
    </source>
</evidence>
<name>A0A6S7B0X4_9BURK</name>
<proteinExistence type="predicted"/>
<keyword evidence="3" id="KW-1185">Reference proteome</keyword>